<reference evidence="1 2" key="1">
    <citation type="journal article" date="2018" name="Evol. Lett.">
        <title>Horizontal gene cluster transfer increased hallucinogenic mushroom diversity.</title>
        <authorList>
            <person name="Reynolds H.T."/>
            <person name="Vijayakumar V."/>
            <person name="Gluck-Thaler E."/>
            <person name="Korotkin H.B."/>
            <person name="Matheny P.B."/>
            <person name="Slot J.C."/>
        </authorList>
    </citation>
    <scope>NUCLEOTIDE SEQUENCE [LARGE SCALE GENOMIC DNA]</scope>
    <source>
        <strain evidence="1 2">SRW20</strain>
    </source>
</reference>
<dbReference type="Proteomes" id="UP000284706">
    <property type="component" value="Unassembled WGS sequence"/>
</dbReference>
<evidence type="ECO:0000313" key="2">
    <source>
        <dbReference type="Proteomes" id="UP000284706"/>
    </source>
</evidence>
<comment type="caution">
    <text evidence="1">The sequence shown here is derived from an EMBL/GenBank/DDBJ whole genome shotgun (WGS) entry which is preliminary data.</text>
</comment>
<evidence type="ECO:0000313" key="1">
    <source>
        <dbReference type="EMBL" id="PPQ76773.1"/>
    </source>
</evidence>
<dbReference type="AlphaFoldDB" id="A0A409WE51"/>
<dbReference type="InParanoid" id="A0A409WE51"/>
<dbReference type="EMBL" id="NHYE01005122">
    <property type="protein sequence ID" value="PPQ76773.1"/>
    <property type="molecule type" value="Genomic_DNA"/>
</dbReference>
<sequence length="194" mass="21770">MLAMARLATLITKNVQELSISSENEPAYDHPSLVCLVKARSQVGLDIGDQENLVVVRPFEFDRPNRTVSWPSFAIRVHYVEVGHVASSQVPNTDLVSLRFLTYPKPDATFSKIYASTPEASFERDTRTRGWKTQGPSVVELPLGSGLAKYTKESLERKYLTFDSVELYFPTYASSHRHGIFKLLSAYHPLSSTS</sequence>
<name>A0A409WE51_9AGAR</name>
<protein>
    <submittedName>
        <fullName evidence="1">Uncharacterized protein</fullName>
    </submittedName>
</protein>
<gene>
    <name evidence="1" type="ORF">CVT26_001946</name>
</gene>
<keyword evidence="2" id="KW-1185">Reference proteome</keyword>
<organism evidence="1 2">
    <name type="scientific">Gymnopilus dilepis</name>
    <dbReference type="NCBI Taxonomy" id="231916"/>
    <lineage>
        <taxon>Eukaryota</taxon>
        <taxon>Fungi</taxon>
        <taxon>Dikarya</taxon>
        <taxon>Basidiomycota</taxon>
        <taxon>Agaricomycotina</taxon>
        <taxon>Agaricomycetes</taxon>
        <taxon>Agaricomycetidae</taxon>
        <taxon>Agaricales</taxon>
        <taxon>Agaricineae</taxon>
        <taxon>Hymenogastraceae</taxon>
        <taxon>Gymnopilus</taxon>
    </lineage>
</organism>
<accession>A0A409WE51</accession>
<proteinExistence type="predicted"/>